<dbReference type="Proteomes" id="UP001347796">
    <property type="component" value="Unassembled WGS sequence"/>
</dbReference>
<keyword evidence="4 11" id="KW-0863">Zinc-finger</keyword>
<feature type="region of interest" description="Disordered" evidence="14">
    <location>
        <begin position="1910"/>
        <end position="1947"/>
    </location>
</feature>
<dbReference type="InterPro" id="IPR001356">
    <property type="entry name" value="HD"/>
</dbReference>
<dbReference type="GO" id="GO:0000978">
    <property type="term" value="F:RNA polymerase II cis-regulatory region sequence-specific DNA binding"/>
    <property type="evidence" value="ECO:0007669"/>
    <property type="project" value="TreeGrafter"/>
</dbReference>
<dbReference type="InterPro" id="IPR013087">
    <property type="entry name" value="Znf_C2H2_type"/>
</dbReference>
<dbReference type="SMART" id="SM00389">
    <property type="entry name" value="HOX"/>
    <property type="match status" value="4"/>
</dbReference>
<sequence>MQGPVVSNEPANSEGDLPENIKLGETEATEVKVEGSSTIQSSPNSSASATVSKSTDGQDVKPVNEIRPENTVTKNSIKVKWYHCPLCQEEFPQISQIKSHLLNAHNVKPEGLERILLIAEQSDSVRSSSPAEELGSGMPNVDKQVDVNWDLLEADHAKFIRDEAVDSSMVSEKNEERQYRCQTCSKSFGNIDQLYAHQNELGHLELKQTPRGPGYLCWKKGCNQYFKTAQALQVHFREIHARRNNLSDAKFSCSQCSLVFPTEDKLNIHSQYHLVQSVSSCPICSASMKGVQQIFEHLESTHSDIGKAELEKHLSELNTKAYALYTNPGFEKYIVKNSASGANLITESSGNGMSVTETVNMRDDEDMSDDNSCYDDEGDMLNNSAISDENVNFSGVDGDKTEADVTYREQQFMEDYMNSQAIAEGSYEDHNRKFKCHRCKVAFTKQTYLTSHNKTLQHRRGEKLGYPVDRYLDPNRPFKCDVCKESFTQKSILLVHYNSVSHLHKSKQAAHQGSLSSSLPTSQPSTTTTRSASSPPSTSSSSSTATTSPDSGRKPYRCNICRVAYNQGATLDIHIRSVAHQTRASKIHELAMTGRVDITLPLIENPDLGKVSTQQAQALTDMIHQTQAQISVSNVPQGSLIFPGMSGLPAMPGLSGILPPSSTSSPSPGLLSTGQPLSSSNSIIKSDTTTVQSKTHSSSSTFHNSSISHDSPMLPISTIKQEHDEDVIDRPLKKEIISKEERMDTSTLDSLKDKENNNSNLTCQKCNSTFTNQESLIQHQKIYCYLSTGAALARPRNVYGRFKPQVQKNLLENIGFECVMQFNEYTQACPAKKEKDEEKMEGRNEEVKELEIEEKIEMKPEQSAGVKKERPDMPEINRSHCSECNKEFSSVWVLKAHQEEVHKEIVPIGAVETFGAKFKTDFEMKQPKEPETPLTPQSSSTTDKPTQQEMPPPPPPSQMPNHFDISQLMPMFGMMPMPLGMMPMGMPSPMMPMMLPGMDMSNFMSPMPPMMDSSFSSAQQQMQQAAAANQKRVRTRISDDQLKILRAHFDITNSPSDDQIKQMSDLSGLPQKVIKHWFRNTLFKERQRNKDSPYNFNNPPSTSIDIDEYEKTGKLTDIKQEPSDDEDRDSHDIDMDSEKDRYELCFKPEPPRLTIVEDRKEYDCRSNASTPSTTSSIPSTPNTSIPNTPTPSYGAMYDEQSHNSFDHSIQSASAFRRANRTRFTDYQIKMLQEYFEQNAYPKDDELEHLSKMLGLSPRVIVVWFQNARQKARKIYENQPATEAKEPISPFQRTPGLNYQCKKCSAVFQRYYELIKHQKRMCNPESKNKNNVSGATSSHSTAANSSSADDGFNDDDDSDSCMSPNDDTNLSSAADESSSVAQSSTFQCDKCDASFNRLTLWQEHQAIHSINPALFPGFSSNSAFDVLQSLAQHEGNTGMKRKFESDDDLDQPRDKRLRTTILPEQLDYLYQKYQLDCNPSRKQLENISREVGLKKRVVQVWFQNTRARERKGQYRAHQQIIHKRCPFCRALFRAKSALESHLATKHPEEMAKREFNIDTIPDASLDGSPPTPQPHSGPMSSNPNSVHDLNKLISPGMSNYLPFMHQSNISFSSGADSVQMSMQQLYEDSFKKYISDLSSTPKNAHSTSDGGKTSAKRSETESKAPSTSTEDDTPLDLSKPIKVVTDNHDKTSDGPSTDMSEFSMEDHYHNRRISLDDSISDTMSEAANDELNIYTSNPSSPNTHNHINKRYRTQMTSMQVRVMKTLFTDYKTPTMAECELLGREIGLPKRVIQVWFQNARAKEKKSKLAYSKSYNSDVEVHKTPEECKLCKFKYSHKFTVQDHIFTKKHIDNVRKYIASQNDAEREMSDPSGVSTLLRQQRDMDRMRKVWDETQTPPSHLAQLQAMGLNAMGLSGTASPSSSSNTANKVKSEKKEKKDIKTDNAPTKEQAAEMAMNAQMMSALGGFLPGMDPNFLSYMYSGLPGFYPGMGMPMMQPGMFPGAEHMMAYDPLAFGTPLTLLQIPQQAIKQVGEKLSDPKSTRAQYTQDCKQLTELKTMVGSTDFRLITESLVDVGYICKKCQMVYPAKDACVNHQQSLCFAGGKVPENVQPMLKLEQIQYECKPCAEKVSSLYEMKVHCQLDTHKLKVAKYIKRKSASGTLPVSVASSPSPSKHRATPTRDNLNNFQNSVAAEPAVTQPKIE</sequence>
<dbReference type="Gene3D" id="1.10.10.60">
    <property type="entry name" value="Homeodomain-like"/>
    <property type="match status" value="4"/>
</dbReference>
<feature type="domain" description="C2H2-type" evidence="16">
    <location>
        <begin position="251"/>
        <end position="273"/>
    </location>
</feature>
<feature type="domain" description="C2H2-type" evidence="16">
    <location>
        <begin position="556"/>
        <end position="585"/>
    </location>
</feature>
<feature type="compositionally biased region" description="Polar residues" evidence="14">
    <location>
        <begin position="934"/>
        <end position="944"/>
    </location>
</feature>
<feature type="compositionally biased region" description="Low complexity" evidence="14">
    <location>
        <begin position="654"/>
        <end position="680"/>
    </location>
</feature>
<comment type="caution">
    <text evidence="17">The sequence shown here is derived from an EMBL/GenBank/DDBJ whole genome shotgun (WGS) entry which is preliminary data.</text>
</comment>
<feature type="region of interest" description="Disordered" evidence="14">
    <location>
        <begin position="508"/>
        <end position="552"/>
    </location>
</feature>
<evidence type="ECO:0000256" key="5">
    <source>
        <dbReference type="ARBA" id="ARBA00022833"/>
    </source>
</evidence>
<feature type="compositionally biased region" description="Basic and acidic residues" evidence="14">
    <location>
        <begin position="56"/>
        <end position="68"/>
    </location>
</feature>
<keyword evidence="5" id="KW-0862">Zinc</keyword>
<dbReference type="PROSITE" id="PS00027">
    <property type="entry name" value="HOMEOBOX_1"/>
    <property type="match status" value="2"/>
</dbReference>
<evidence type="ECO:0000256" key="10">
    <source>
        <dbReference type="ARBA" id="ARBA00023242"/>
    </source>
</evidence>
<feature type="compositionally biased region" description="Polar residues" evidence="14">
    <location>
        <begin position="2177"/>
        <end position="2188"/>
    </location>
</feature>
<evidence type="ECO:0000256" key="7">
    <source>
        <dbReference type="ARBA" id="ARBA00023125"/>
    </source>
</evidence>
<feature type="domain" description="Homeobox" evidence="15">
    <location>
        <begin position="1451"/>
        <end position="1511"/>
    </location>
</feature>
<evidence type="ECO:0000256" key="8">
    <source>
        <dbReference type="ARBA" id="ARBA00023155"/>
    </source>
</evidence>
<dbReference type="InterPro" id="IPR009057">
    <property type="entry name" value="Homeodomain-like_sf"/>
</dbReference>
<feature type="DNA-binding region" description="Homeobox" evidence="12">
    <location>
        <begin position="1216"/>
        <end position="1275"/>
    </location>
</feature>
<dbReference type="PANTHER" id="PTHR45891">
    <property type="entry name" value="ZINC FINGER HOMEOBOX PROTEIN"/>
    <property type="match status" value="1"/>
</dbReference>
<keyword evidence="10 12" id="KW-0539">Nucleus</keyword>
<keyword evidence="8 12" id="KW-0371">Homeobox</keyword>
<feature type="domain" description="Homeobox" evidence="15">
    <location>
        <begin position="1214"/>
        <end position="1274"/>
    </location>
</feature>
<feature type="DNA-binding region" description="Homeobox" evidence="12">
    <location>
        <begin position="1453"/>
        <end position="1512"/>
    </location>
</feature>
<feature type="region of interest" description="Disordered" evidence="14">
    <location>
        <begin position="1089"/>
        <end position="1136"/>
    </location>
</feature>
<feature type="domain" description="C2H2-type" evidence="16">
    <location>
        <begin position="1298"/>
        <end position="1325"/>
    </location>
</feature>
<dbReference type="GO" id="GO:0005634">
    <property type="term" value="C:nucleus"/>
    <property type="evidence" value="ECO:0007669"/>
    <property type="project" value="UniProtKB-SubCell"/>
</dbReference>
<feature type="region of interest" description="Disordered" evidence="14">
    <location>
        <begin position="1559"/>
        <end position="1590"/>
    </location>
</feature>
<evidence type="ECO:0000256" key="4">
    <source>
        <dbReference type="ARBA" id="ARBA00022771"/>
    </source>
</evidence>
<protein>
    <recommendedName>
        <fullName evidence="19">Zinc finger homeobox protein 4</fullName>
    </recommendedName>
</protein>
<feature type="domain" description="Homeobox" evidence="15">
    <location>
        <begin position="1745"/>
        <end position="1805"/>
    </location>
</feature>
<evidence type="ECO:0000256" key="9">
    <source>
        <dbReference type="ARBA" id="ARBA00023163"/>
    </source>
</evidence>
<dbReference type="PROSITE" id="PS00028">
    <property type="entry name" value="ZINC_FINGER_C2H2_1"/>
    <property type="match status" value="11"/>
</dbReference>
<dbReference type="PANTHER" id="PTHR45891:SF3">
    <property type="entry name" value="ZINC FINGER PROTEIN 2"/>
    <property type="match status" value="1"/>
</dbReference>
<feature type="compositionally biased region" description="Low complexity" evidence="14">
    <location>
        <begin position="36"/>
        <end position="55"/>
    </location>
</feature>
<evidence type="ECO:0000259" key="15">
    <source>
        <dbReference type="PROSITE" id="PS50071"/>
    </source>
</evidence>
<dbReference type="PROSITE" id="PS50157">
    <property type="entry name" value="ZINC_FINGER_C2H2_2"/>
    <property type="match status" value="11"/>
</dbReference>
<dbReference type="SUPFAM" id="SSF57667">
    <property type="entry name" value="beta-beta-alpha zinc fingers"/>
    <property type="match status" value="5"/>
</dbReference>
<evidence type="ECO:0000313" key="18">
    <source>
        <dbReference type="Proteomes" id="UP001347796"/>
    </source>
</evidence>
<dbReference type="FunFam" id="1.10.10.60:FF:000080">
    <property type="entry name" value="Zinc finger homeobox protein 2"/>
    <property type="match status" value="1"/>
</dbReference>
<dbReference type="FunFam" id="1.10.10.60:FF:000064">
    <property type="entry name" value="Zinc finger homeobox protein 4"/>
    <property type="match status" value="1"/>
</dbReference>
<evidence type="ECO:0000256" key="6">
    <source>
        <dbReference type="ARBA" id="ARBA00023015"/>
    </source>
</evidence>
<evidence type="ECO:0008006" key="19">
    <source>
        <dbReference type="Google" id="ProtNLM"/>
    </source>
</evidence>
<feature type="domain" description="C2H2-type" evidence="16">
    <location>
        <begin position="761"/>
        <end position="783"/>
    </location>
</feature>
<feature type="compositionally biased region" description="Low complexity" evidence="14">
    <location>
        <begin position="688"/>
        <end position="711"/>
    </location>
</feature>
<dbReference type="SMART" id="SM00451">
    <property type="entry name" value="ZnF_U1"/>
    <property type="match status" value="6"/>
</dbReference>
<dbReference type="GO" id="GO:0008270">
    <property type="term" value="F:zinc ion binding"/>
    <property type="evidence" value="ECO:0007669"/>
    <property type="project" value="UniProtKB-KW"/>
</dbReference>
<feature type="compositionally biased region" description="Polar residues" evidence="14">
    <location>
        <begin position="1577"/>
        <end position="1586"/>
    </location>
</feature>
<evidence type="ECO:0000256" key="13">
    <source>
        <dbReference type="RuleBase" id="RU000682"/>
    </source>
</evidence>
<feature type="region of interest" description="Disordered" evidence="14">
    <location>
        <begin position="1164"/>
        <end position="1192"/>
    </location>
</feature>
<feature type="compositionally biased region" description="Low complexity" evidence="14">
    <location>
        <begin position="1913"/>
        <end position="1927"/>
    </location>
</feature>
<feature type="domain" description="C2H2-type" evidence="16">
    <location>
        <begin position="215"/>
        <end position="245"/>
    </location>
</feature>
<proteinExistence type="predicted"/>
<reference evidence="17 18" key="1">
    <citation type="submission" date="2024-01" db="EMBL/GenBank/DDBJ databases">
        <title>The genome of the rayed Mediterranean limpet Patella caerulea (Linnaeus, 1758).</title>
        <authorList>
            <person name="Anh-Thu Weber A."/>
            <person name="Halstead-Nussloch G."/>
        </authorList>
    </citation>
    <scope>NUCLEOTIDE SEQUENCE [LARGE SCALE GENOMIC DNA]</scope>
    <source>
        <strain evidence="17">AATW-2023a</strain>
        <tissue evidence="17">Whole specimen</tissue>
    </source>
</reference>
<keyword evidence="2" id="KW-0479">Metal-binding</keyword>
<evidence type="ECO:0000256" key="1">
    <source>
        <dbReference type="ARBA" id="ARBA00004123"/>
    </source>
</evidence>
<dbReference type="InterPro" id="IPR017970">
    <property type="entry name" value="Homeobox_CS"/>
</dbReference>
<feature type="region of interest" description="Disordered" evidence="14">
    <location>
        <begin position="1636"/>
        <end position="1702"/>
    </location>
</feature>
<keyword evidence="18" id="KW-1185">Reference proteome</keyword>
<feature type="compositionally biased region" description="Low complexity" evidence="14">
    <location>
        <begin position="514"/>
        <end position="550"/>
    </location>
</feature>
<dbReference type="Gene3D" id="3.30.160.60">
    <property type="entry name" value="Classic Zinc Finger"/>
    <property type="match status" value="5"/>
</dbReference>
<organism evidence="17 18">
    <name type="scientific">Patella caerulea</name>
    <name type="common">Rayed Mediterranean limpet</name>
    <dbReference type="NCBI Taxonomy" id="87958"/>
    <lineage>
        <taxon>Eukaryota</taxon>
        <taxon>Metazoa</taxon>
        <taxon>Spiralia</taxon>
        <taxon>Lophotrochozoa</taxon>
        <taxon>Mollusca</taxon>
        <taxon>Gastropoda</taxon>
        <taxon>Patellogastropoda</taxon>
        <taxon>Patelloidea</taxon>
        <taxon>Patellidae</taxon>
        <taxon>Patella</taxon>
    </lineage>
</organism>
<evidence type="ECO:0000256" key="3">
    <source>
        <dbReference type="ARBA" id="ARBA00022737"/>
    </source>
</evidence>
<feature type="region of interest" description="Disordered" evidence="14">
    <location>
        <begin position="1322"/>
        <end position="1375"/>
    </location>
</feature>
<feature type="DNA-binding region" description="Homeobox" evidence="12">
    <location>
        <begin position="1030"/>
        <end position="1089"/>
    </location>
</feature>
<comment type="subcellular location">
    <subcellularLocation>
        <location evidence="1 12 13">Nucleus</location>
    </subcellularLocation>
</comment>
<feature type="compositionally biased region" description="Low complexity" evidence="14">
    <location>
        <begin position="1169"/>
        <end position="1192"/>
    </location>
</feature>
<dbReference type="SUPFAM" id="SSF46689">
    <property type="entry name" value="Homeodomain-like"/>
    <property type="match status" value="4"/>
</dbReference>
<accession>A0AAN8Q2R2</accession>
<dbReference type="InterPro" id="IPR003604">
    <property type="entry name" value="Matrin/U1-like-C_Znf_C2H2"/>
</dbReference>
<feature type="domain" description="Homeobox" evidence="15">
    <location>
        <begin position="1028"/>
        <end position="1088"/>
    </location>
</feature>
<evidence type="ECO:0000313" key="17">
    <source>
        <dbReference type="EMBL" id="KAK6185516.1"/>
    </source>
</evidence>
<dbReference type="EMBL" id="JAZGQO010000006">
    <property type="protein sequence ID" value="KAK6185516.1"/>
    <property type="molecule type" value="Genomic_DNA"/>
</dbReference>
<dbReference type="CDD" id="cd00086">
    <property type="entry name" value="homeodomain"/>
    <property type="match status" value="4"/>
</dbReference>
<feature type="region of interest" description="Disordered" evidence="14">
    <location>
        <begin position="1"/>
        <end position="68"/>
    </location>
</feature>
<feature type="domain" description="C2H2-type" evidence="16">
    <location>
        <begin position="879"/>
        <end position="907"/>
    </location>
</feature>
<dbReference type="InterPro" id="IPR051968">
    <property type="entry name" value="ZnFinger_Homeobox_TR"/>
</dbReference>
<gene>
    <name evidence="17" type="ORF">SNE40_007732</name>
</gene>
<dbReference type="PROSITE" id="PS50071">
    <property type="entry name" value="HOMEOBOX_2"/>
    <property type="match status" value="4"/>
</dbReference>
<dbReference type="Pfam" id="PF00046">
    <property type="entry name" value="Homeodomain"/>
    <property type="match status" value="4"/>
</dbReference>
<feature type="domain" description="C2H2-type" evidence="16">
    <location>
        <begin position="1385"/>
        <end position="1408"/>
    </location>
</feature>
<dbReference type="SMART" id="SM00355">
    <property type="entry name" value="ZnF_C2H2"/>
    <property type="match status" value="16"/>
</dbReference>
<evidence type="ECO:0000259" key="16">
    <source>
        <dbReference type="PROSITE" id="PS50157"/>
    </source>
</evidence>
<dbReference type="Pfam" id="PF13912">
    <property type="entry name" value="zf-C2H2_6"/>
    <property type="match status" value="2"/>
</dbReference>
<feature type="region of interest" description="Disordered" evidence="14">
    <location>
        <begin position="2159"/>
        <end position="2200"/>
    </location>
</feature>
<dbReference type="GO" id="GO:0000981">
    <property type="term" value="F:DNA-binding transcription factor activity, RNA polymerase II-specific"/>
    <property type="evidence" value="ECO:0007669"/>
    <property type="project" value="InterPro"/>
</dbReference>
<feature type="domain" description="C2H2-type" evidence="16">
    <location>
        <begin position="478"/>
        <end position="509"/>
    </location>
</feature>
<feature type="compositionally biased region" description="Low complexity" evidence="14">
    <location>
        <begin position="2160"/>
        <end position="2169"/>
    </location>
</feature>
<feature type="domain" description="C2H2-type" evidence="16">
    <location>
        <begin position="434"/>
        <end position="463"/>
    </location>
</feature>
<feature type="compositionally biased region" description="Polar residues" evidence="14">
    <location>
        <begin position="1092"/>
        <end position="1104"/>
    </location>
</feature>
<feature type="domain" description="C2H2-type" evidence="16">
    <location>
        <begin position="179"/>
        <end position="208"/>
    </location>
</feature>
<evidence type="ECO:0000256" key="12">
    <source>
        <dbReference type="PROSITE-ProRule" id="PRU00108"/>
    </source>
</evidence>
<feature type="compositionally biased region" description="Polar residues" evidence="14">
    <location>
        <begin position="1636"/>
        <end position="1650"/>
    </location>
</feature>
<feature type="region of interest" description="Disordered" evidence="14">
    <location>
        <begin position="654"/>
        <end position="713"/>
    </location>
</feature>
<name>A0AAN8Q2R2_PATCE</name>
<keyword evidence="6" id="KW-0805">Transcription regulation</keyword>
<keyword evidence="7 12" id="KW-0238">DNA-binding</keyword>
<keyword evidence="9" id="KW-0804">Transcription</keyword>
<keyword evidence="3" id="KW-0677">Repeat</keyword>
<feature type="DNA-binding region" description="Homeobox" evidence="12">
    <location>
        <begin position="1747"/>
        <end position="1806"/>
    </location>
</feature>
<evidence type="ECO:0000256" key="11">
    <source>
        <dbReference type="PROSITE-ProRule" id="PRU00042"/>
    </source>
</evidence>
<evidence type="ECO:0000256" key="14">
    <source>
        <dbReference type="SAM" id="MobiDB-lite"/>
    </source>
</evidence>
<feature type="domain" description="C2H2-type" evidence="16">
    <location>
        <begin position="82"/>
        <end position="110"/>
    </location>
</feature>
<evidence type="ECO:0000256" key="2">
    <source>
        <dbReference type="ARBA" id="ARBA00022723"/>
    </source>
</evidence>
<feature type="compositionally biased region" description="Basic and acidic residues" evidence="14">
    <location>
        <begin position="22"/>
        <end position="33"/>
    </location>
</feature>
<feature type="compositionally biased region" description="Basic and acidic residues" evidence="14">
    <location>
        <begin position="1928"/>
        <end position="1940"/>
    </location>
</feature>
<dbReference type="InterPro" id="IPR036236">
    <property type="entry name" value="Znf_C2H2_sf"/>
</dbReference>
<feature type="compositionally biased region" description="Basic and acidic residues" evidence="14">
    <location>
        <begin position="1109"/>
        <end position="1136"/>
    </location>
</feature>
<feature type="compositionally biased region" description="Low complexity" evidence="14">
    <location>
        <begin position="1332"/>
        <end position="1349"/>
    </location>
</feature>
<feature type="region of interest" description="Disordered" evidence="14">
    <location>
        <begin position="925"/>
        <end position="962"/>
    </location>
</feature>